<feature type="domain" description="RNA polymerase sigma factor 70 region 4 type 2" evidence="6">
    <location>
        <begin position="143"/>
        <end position="192"/>
    </location>
</feature>
<dbReference type="KEGG" id="dfe:Dfer_1567"/>
<evidence type="ECO:0000256" key="2">
    <source>
        <dbReference type="ARBA" id="ARBA00023015"/>
    </source>
</evidence>
<keyword evidence="2" id="KW-0805">Transcription regulation</keyword>
<evidence type="ECO:0000259" key="6">
    <source>
        <dbReference type="Pfam" id="PF08281"/>
    </source>
</evidence>
<proteinExistence type="inferred from homology"/>
<dbReference type="STRING" id="471854.Dfer_1567"/>
<dbReference type="Gene3D" id="1.10.1740.10">
    <property type="match status" value="1"/>
</dbReference>
<dbReference type="Pfam" id="PF04542">
    <property type="entry name" value="Sigma70_r2"/>
    <property type="match status" value="1"/>
</dbReference>
<dbReference type="GO" id="GO:0003677">
    <property type="term" value="F:DNA binding"/>
    <property type="evidence" value="ECO:0007669"/>
    <property type="project" value="InterPro"/>
</dbReference>
<dbReference type="PANTHER" id="PTHR43133:SF46">
    <property type="entry name" value="RNA POLYMERASE SIGMA-70 FACTOR ECF SUBFAMILY"/>
    <property type="match status" value="1"/>
</dbReference>
<dbReference type="eggNOG" id="COG1595">
    <property type="taxonomic scope" value="Bacteria"/>
</dbReference>
<protein>
    <submittedName>
        <fullName evidence="7">RNA polymerase, sigma-24 subunit, ECF subfamily</fullName>
    </submittedName>
</protein>
<dbReference type="Pfam" id="PF08281">
    <property type="entry name" value="Sigma70_r4_2"/>
    <property type="match status" value="1"/>
</dbReference>
<reference evidence="7 8" key="1">
    <citation type="journal article" date="2009" name="Stand. Genomic Sci.">
        <title>Complete genome sequence of Dyadobacter fermentans type strain (NS114).</title>
        <authorList>
            <person name="Lang E."/>
            <person name="Lapidus A."/>
            <person name="Chertkov O."/>
            <person name="Brettin T."/>
            <person name="Detter J.C."/>
            <person name="Han C."/>
            <person name="Copeland A."/>
            <person name="Glavina Del Rio T."/>
            <person name="Nolan M."/>
            <person name="Chen F."/>
            <person name="Lucas S."/>
            <person name="Tice H."/>
            <person name="Cheng J.F."/>
            <person name="Land M."/>
            <person name="Hauser L."/>
            <person name="Chang Y.J."/>
            <person name="Jeffries C.D."/>
            <person name="Kopitz M."/>
            <person name="Bruce D."/>
            <person name="Goodwin L."/>
            <person name="Pitluck S."/>
            <person name="Ovchinnikova G."/>
            <person name="Pati A."/>
            <person name="Ivanova N."/>
            <person name="Mavrommatis K."/>
            <person name="Chen A."/>
            <person name="Palaniappan K."/>
            <person name="Chain P."/>
            <person name="Bristow J."/>
            <person name="Eisen J.A."/>
            <person name="Markowitz V."/>
            <person name="Hugenholtz P."/>
            <person name="Goker M."/>
            <person name="Rohde M."/>
            <person name="Kyrpides N.C."/>
            <person name="Klenk H.P."/>
        </authorList>
    </citation>
    <scope>NUCLEOTIDE SEQUENCE [LARGE SCALE GENOMIC DNA]</scope>
    <source>
        <strain evidence="8">ATCC 700827 / DSM 18053 / CIP 107007 / KCTC 52180 / NS114</strain>
    </source>
</reference>
<evidence type="ECO:0000259" key="5">
    <source>
        <dbReference type="Pfam" id="PF04542"/>
    </source>
</evidence>
<keyword evidence="8" id="KW-1185">Reference proteome</keyword>
<dbReference type="InterPro" id="IPR007627">
    <property type="entry name" value="RNA_pol_sigma70_r2"/>
</dbReference>
<dbReference type="CDD" id="cd06171">
    <property type="entry name" value="Sigma70_r4"/>
    <property type="match status" value="1"/>
</dbReference>
<dbReference type="InterPro" id="IPR013325">
    <property type="entry name" value="RNA_pol_sigma_r2"/>
</dbReference>
<dbReference type="InterPro" id="IPR013324">
    <property type="entry name" value="RNA_pol_sigma_r3/r4-like"/>
</dbReference>
<dbReference type="SUPFAM" id="SSF88659">
    <property type="entry name" value="Sigma3 and sigma4 domains of RNA polymerase sigma factors"/>
    <property type="match status" value="1"/>
</dbReference>
<feature type="domain" description="RNA polymerase sigma-70 region 2" evidence="5">
    <location>
        <begin position="40"/>
        <end position="104"/>
    </location>
</feature>
<dbReference type="EMBL" id="CP001619">
    <property type="protein sequence ID" value="ACT92811.1"/>
    <property type="molecule type" value="Genomic_DNA"/>
</dbReference>
<dbReference type="HOGENOM" id="CLU_047691_4_2_10"/>
<dbReference type="AlphaFoldDB" id="C6VSI9"/>
<keyword evidence="4" id="KW-0804">Transcription</keyword>
<dbReference type="InterPro" id="IPR014284">
    <property type="entry name" value="RNA_pol_sigma-70_dom"/>
</dbReference>
<evidence type="ECO:0000313" key="8">
    <source>
        <dbReference type="Proteomes" id="UP000002011"/>
    </source>
</evidence>
<accession>C6VSI9</accession>
<gene>
    <name evidence="7" type="ordered locus">Dfer_1567</name>
</gene>
<evidence type="ECO:0000256" key="1">
    <source>
        <dbReference type="ARBA" id="ARBA00010641"/>
    </source>
</evidence>
<dbReference type="InterPro" id="IPR013249">
    <property type="entry name" value="RNA_pol_sigma70_r4_t2"/>
</dbReference>
<dbReference type="Proteomes" id="UP000002011">
    <property type="component" value="Chromosome"/>
</dbReference>
<organism evidence="7 8">
    <name type="scientific">Dyadobacter fermentans (strain ATCC 700827 / DSM 18053 / CIP 107007 / KCTC 52180 / NS114)</name>
    <dbReference type="NCBI Taxonomy" id="471854"/>
    <lineage>
        <taxon>Bacteria</taxon>
        <taxon>Pseudomonadati</taxon>
        <taxon>Bacteroidota</taxon>
        <taxon>Cytophagia</taxon>
        <taxon>Cytophagales</taxon>
        <taxon>Spirosomataceae</taxon>
        <taxon>Dyadobacter</taxon>
    </lineage>
</organism>
<dbReference type="SUPFAM" id="SSF88946">
    <property type="entry name" value="Sigma2 domain of RNA polymerase sigma factors"/>
    <property type="match status" value="1"/>
</dbReference>
<dbReference type="PANTHER" id="PTHR43133">
    <property type="entry name" value="RNA POLYMERASE ECF-TYPE SIGMA FACTO"/>
    <property type="match status" value="1"/>
</dbReference>
<dbReference type="Gene3D" id="1.10.10.10">
    <property type="entry name" value="Winged helix-like DNA-binding domain superfamily/Winged helix DNA-binding domain"/>
    <property type="match status" value="1"/>
</dbReference>
<evidence type="ECO:0000313" key="7">
    <source>
        <dbReference type="EMBL" id="ACT92811.1"/>
    </source>
</evidence>
<keyword evidence="3" id="KW-0731">Sigma factor</keyword>
<evidence type="ECO:0000256" key="3">
    <source>
        <dbReference type="ARBA" id="ARBA00023082"/>
    </source>
</evidence>
<evidence type="ECO:0000256" key="4">
    <source>
        <dbReference type="ARBA" id="ARBA00023163"/>
    </source>
</evidence>
<dbReference type="GO" id="GO:0016987">
    <property type="term" value="F:sigma factor activity"/>
    <property type="evidence" value="ECO:0007669"/>
    <property type="project" value="UniProtKB-KW"/>
</dbReference>
<sequence length="211" mass="24803">MHNYCIFVLTRTHLMTDITHQDSDLWCLVREGDESAYGVLFKKYYPTLVSYGKSLTAREGLAVDCVQEVFMEVWLYRQNLALPSSVRAYLLAGVRKRIARRLERDHIFKHAQAVEDADFCFHFTPLDEMISDEETRRQVYQLNVLLNQLPPRQKEAIYLRYHHELEIDEIARLMQINPQSASNLLHRGIKHIRGAWVGEFHSLVLLFPLLF</sequence>
<name>C6VSI9_DYAFD</name>
<dbReference type="GO" id="GO:0006352">
    <property type="term" value="P:DNA-templated transcription initiation"/>
    <property type="evidence" value="ECO:0007669"/>
    <property type="project" value="InterPro"/>
</dbReference>
<dbReference type="OrthoDB" id="9150024at2"/>
<dbReference type="InterPro" id="IPR039425">
    <property type="entry name" value="RNA_pol_sigma-70-like"/>
</dbReference>
<comment type="similarity">
    <text evidence="1">Belongs to the sigma-70 factor family. ECF subfamily.</text>
</comment>
<dbReference type="InterPro" id="IPR036388">
    <property type="entry name" value="WH-like_DNA-bd_sf"/>
</dbReference>
<dbReference type="NCBIfam" id="TIGR02937">
    <property type="entry name" value="sigma70-ECF"/>
    <property type="match status" value="1"/>
</dbReference>